<keyword evidence="3" id="KW-1185">Reference proteome</keyword>
<organism evidence="1 3">
    <name type="scientific">Ilex paraguariensis</name>
    <name type="common">yerba mate</name>
    <dbReference type="NCBI Taxonomy" id="185542"/>
    <lineage>
        <taxon>Eukaryota</taxon>
        <taxon>Viridiplantae</taxon>
        <taxon>Streptophyta</taxon>
        <taxon>Embryophyta</taxon>
        <taxon>Tracheophyta</taxon>
        <taxon>Spermatophyta</taxon>
        <taxon>Magnoliopsida</taxon>
        <taxon>eudicotyledons</taxon>
        <taxon>Gunneridae</taxon>
        <taxon>Pentapetalae</taxon>
        <taxon>asterids</taxon>
        <taxon>campanulids</taxon>
        <taxon>Aquifoliales</taxon>
        <taxon>Aquifoliaceae</taxon>
        <taxon>Ilex</taxon>
    </lineage>
</organism>
<evidence type="ECO:0000313" key="1">
    <source>
        <dbReference type="EMBL" id="CAK9147267.1"/>
    </source>
</evidence>
<dbReference type="EMBL" id="CAUOFW020001661">
    <property type="protein sequence ID" value="CAK9147267.1"/>
    <property type="molecule type" value="Genomic_DNA"/>
</dbReference>
<sequence>MSQRLQLSLRQAGCKTQSGCVPLSLYIKLELPIYLFVERYSNSSLSLNLWDCFFRLGTQEQAIKVKVYTEKTTVKLFTRFPPKYVFNGQIMHENDKEFIIRFLIS</sequence>
<comment type="caution">
    <text evidence="1">The sequence shown here is derived from an EMBL/GenBank/DDBJ whole genome shotgun (WGS) entry which is preliminary data.</text>
</comment>
<protein>
    <submittedName>
        <fullName evidence="1">Uncharacterized protein</fullName>
    </submittedName>
</protein>
<proteinExistence type="predicted"/>
<evidence type="ECO:0000313" key="3">
    <source>
        <dbReference type="Proteomes" id="UP001642360"/>
    </source>
</evidence>
<dbReference type="Proteomes" id="UP001642360">
    <property type="component" value="Unassembled WGS sequence"/>
</dbReference>
<accession>A0ABC8RZ10</accession>
<dbReference type="AlphaFoldDB" id="A0ABC8RZ10"/>
<gene>
    <name evidence="1" type="ORF">ILEXP_LOCUS15151</name>
    <name evidence="2" type="ORF">ILEXP_LOCUS45145</name>
</gene>
<dbReference type="EMBL" id="CAUOFW020006596">
    <property type="protein sequence ID" value="CAK9175352.1"/>
    <property type="molecule type" value="Genomic_DNA"/>
</dbReference>
<reference evidence="1 3" key="1">
    <citation type="submission" date="2024-02" db="EMBL/GenBank/DDBJ databases">
        <authorList>
            <person name="Vignale AGUSTIN F."/>
            <person name="Sosa J E."/>
            <person name="Modenutti C."/>
        </authorList>
    </citation>
    <scope>NUCLEOTIDE SEQUENCE [LARGE SCALE GENOMIC DNA]</scope>
</reference>
<name>A0ABC8RZ10_9AQUA</name>
<evidence type="ECO:0000313" key="2">
    <source>
        <dbReference type="EMBL" id="CAK9175352.1"/>
    </source>
</evidence>